<accession>A0A815NRT6</accession>
<evidence type="ECO:0000313" key="3">
    <source>
        <dbReference type="Proteomes" id="UP000663860"/>
    </source>
</evidence>
<protein>
    <submittedName>
        <fullName evidence="1">Uncharacterized protein</fullName>
    </submittedName>
</protein>
<dbReference type="EMBL" id="CAJOBB010001369">
    <property type="protein sequence ID" value="CAF3847605.1"/>
    <property type="molecule type" value="Genomic_DNA"/>
</dbReference>
<evidence type="ECO:0000313" key="2">
    <source>
        <dbReference type="EMBL" id="CAF3847605.1"/>
    </source>
</evidence>
<sequence length="207" mass="23002">MIGMNYNKLQEDLFDLLSATQEGAFACDVGPYLDFTCPAHLCTAIKTNDGQLSVGCAYIDRFISRTGKISFMTTIVNNNKDVMVEYVCGTTRCNEENISRNVTNLVQEYHELLTKIFESSLTGIPFTTSKISTNLPAATSKISTDLPATTTTIKMANNSIVAIGMKRFSMFNKLFGCSKLRNARQTCGYILDSLCVTLISKQYKRIF</sequence>
<organism evidence="1 3">
    <name type="scientific">Adineta steineri</name>
    <dbReference type="NCBI Taxonomy" id="433720"/>
    <lineage>
        <taxon>Eukaryota</taxon>
        <taxon>Metazoa</taxon>
        <taxon>Spiralia</taxon>
        <taxon>Gnathifera</taxon>
        <taxon>Rotifera</taxon>
        <taxon>Eurotatoria</taxon>
        <taxon>Bdelloidea</taxon>
        <taxon>Adinetida</taxon>
        <taxon>Adinetidae</taxon>
        <taxon>Adineta</taxon>
    </lineage>
</organism>
<dbReference type="Proteomes" id="UP000663860">
    <property type="component" value="Unassembled WGS sequence"/>
</dbReference>
<dbReference type="EMBL" id="CAJNOE010001618">
    <property type="protein sequence ID" value="CAF1438205.1"/>
    <property type="molecule type" value="Genomic_DNA"/>
</dbReference>
<dbReference type="AlphaFoldDB" id="A0A815NRT6"/>
<name>A0A815NRT6_9BILA</name>
<reference evidence="1" key="1">
    <citation type="submission" date="2021-02" db="EMBL/GenBank/DDBJ databases">
        <authorList>
            <person name="Nowell W R."/>
        </authorList>
    </citation>
    <scope>NUCLEOTIDE SEQUENCE</scope>
</reference>
<proteinExistence type="predicted"/>
<gene>
    <name evidence="1" type="ORF">IZO911_LOCUS41644</name>
    <name evidence="2" type="ORF">KXQ929_LOCUS19902</name>
</gene>
<evidence type="ECO:0000313" key="1">
    <source>
        <dbReference type="EMBL" id="CAF1438205.1"/>
    </source>
</evidence>
<dbReference type="Proteomes" id="UP000663868">
    <property type="component" value="Unassembled WGS sequence"/>
</dbReference>
<comment type="caution">
    <text evidence="1">The sequence shown here is derived from an EMBL/GenBank/DDBJ whole genome shotgun (WGS) entry which is preliminary data.</text>
</comment>